<name>A0A3A8FS46_9GAMM</name>
<gene>
    <name evidence="1" type="ORF">D7V64_13255</name>
</gene>
<proteinExistence type="predicted"/>
<organism evidence="1 2">
    <name type="scientific">Acinetobacter cumulans</name>
    <dbReference type="NCBI Taxonomy" id="2136182"/>
    <lineage>
        <taxon>Bacteria</taxon>
        <taxon>Pseudomonadati</taxon>
        <taxon>Pseudomonadota</taxon>
        <taxon>Gammaproteobacteria</taxon>
        <taxon>Moraxellales</taxon>
        <taxon>Moraxellaceae</taxon>
        <taxon>Acinetobacter</taxon>
    </lineage>
</organism>
<accession>A0A3A8FS46</accession>
<reference evidence="1 2" key="1">
    <citation type="submission" date="2018-09" db="EMBL/GenBank/DDBJ databases">
        <title>The draft genome of Acinetobacter spp. strains.</title>
        <authorList>
            <person name="Qin J."/>
            <person name="Feng Y."/>
            <person name="Zong Z."/>
        </authorList>
    </citation>
    <scope>NUCLEOTIDE SEQUENCE [LARGE SCALE GENOMIC DNA]</scope>
    <source>
        <strain evidence="1 2">WCHAc060002</strain>
    </source>
</reference>
<sequence length="117" mass="13422">MSEFYKEVGTLFGLDEQQAEHLNLGLIQLAQEFNSASEVSDQAFSAQFYQKFEQLALTSGIQEDEIEALVNVLYFNDVHQQVVTYIVPSYYNSGGDPEQFTDTYQLMMDDLQQELED</sequence>
<dbReference type="EMBL" id="RAXZ01000022">
    <property type="protein sequence ID" value="RKG49795.1"/>
    <property type="molecule type" value="Genomic_DNA"/>
</dbReference>
<dbReference type="AlphaFoldDB" id="A0A3A8FS46"/>
<dbReference type="Proteomes" id="UP000281084">
    <property type="component" value="Unassembled WGS sequence"/>
</dbReference>
<evidence type="ECO:0000313" key="1">
    <source>
        <dbReference type="EMBL" id="RKG49795.1"/>
    </source>
</evidence>
<evidence type="ECO:0000313" key="2">
    <source>
        <dbReference type="Proteomes" id="UP000281084"/>
    </source>
</evidence>
<protein>
    <submittedName>
        <fullName evidence="1">Uncharacterized protein</fullName>
    </submittedName>
</protein>
<comment type="caution">
    <text evidence="1">The sequence shown here is derived from an EMBL/GenBank/DDBJ whole genome shotgun (WGS) entry which is preliminary data.</text>
</comment>
<dbReference type="RefSeq" id="WP_120367997.1">
    <property type="nucleotide sequence ID" value="NZ_RAXZ01000022.1"/>
</dbReference>